<evidence type="ECO:0000313" key="1">
    <source>
        <dbReference type="EMBL" id="KAJ3497749.1"/>
    </source>
</evidence>
<name>A0ACC1R508_9HYPO</name>
<evidence type="ECO:0000313" key="2">
    <source>
        <dbReference type="Proteomes" id="UP001148737"/>
    </source>
</evidence>
<comment type="caution">
    <text evidence="1">The sequence shown here is derived from an EMBL/GenBank/DDBJ whole genome shotgun (WGS) entry which is preliminary data.</text>
</comment>
<keyword evidence="2" id="KW-1185">Reference proteome</keyword>
<accession>A0ACC1R508</accession>
<reference evidence="1" key="1">
    <citation type="submission" date="2022-07" db="EMBL/GenBank/DDBJ databases">
        <title>Genome Sequence of Lecanicillium saksenae.</title>
        <authorList>
            <person name="Buettner E."/>
        </authorList>
    </citation>
    <scope>NUCLEOTIDE SEQUENCE</scope>
    <source>
        <strain evidence="1">VT-O1</strain>
    </source>
</reference>
<dbReference type="EMBL" id="JANAKD010000092">
    <property type="protein sequence ID" value="KAJ3497749.1"/>
    <property type="molecule type" value="Genomic_DNA"/>
</dbReference>
<dbReference type="Proteomes" id="UP001148737">
    <property type="component" value="Unassembled WGS sequence"/>
</dbReference>
<sequence length="102" mass="11580">MATVNIIYPSGHNFDMDYYLKEHMPIVEKNWKQFGLQGFEIVHFSPGQQYQVQAILKWDSLDSYEVAKKSATAAVVLGDIANFTTAKPDIFFGNRNASKSFL</sequence>
<proteinExistence type="predicted"/>
<protein>
    <submittedName>
        <fullName evidence="1">Uncharacterized protein</fullName>
    </submittedName>
</protein>
<organism evidence="1 2">
    <name type="scientific">Lecanicillium saksenae</name>
    <dbReference type="NCBI Taxonomy" id="468837"/>
    <lineage>
        <taxon>Eukaryota</taxon>
        <taxon>Fungi</taxon>
        <taxon>Dikarya</taxon>
        <taxon>Ascomycota</taxon>
        <taxon>Pezizomycotina</taxon>
        <taxon>Sordariomycetes</taxon>
        <taxon>Hypocreomycetidae</taxon>
        <taxon>Hypocreales</taxon>
        <taxon>Cordycipitaceae</taxon>
        <taxon>Lecanicillium</taxon>
    </lineage>
</organism>
<gene>
    <name evidence="1" type="ORF">NLG97_g1671</name>
</gene>